<accession>A0A1B9I0V5</accession>
<feature type="compositionally biased region" description="Polar residues" evidence="1">
    <location>
        <begin position="1"/>
        <end position="19"/>
    </location>
</feature>
<proteinExistence type="predicted"/>
<feature type="region of interest" description="Disordered" evidence="1">
    <location>
        <begin position="1"/>
        <end position="20"/>
    </location>
</feature>
<dbReference type="PANTHER" id="PTHR31051">
    <property type="entry name" value="PROTEASOME ASSEMBLY CHAPERONE 3"/>
    <property type="match status" value="1"/>
</dbReference>
<dbReference type="InterPro" id="IPR018788">
    <property type="entry name" value="Proteasome_assmbl_chp_3"/>
</dbReference>
<reference evidence="2" key="3">
    <citation type="submission" date="2016-07" db="EMBL/GenBank/DDBJ databases">
        <title>Evolution of pathogenesis and genome organization in the Tremellales.</title>
        <authorList>
            <person name="Cuomo C."/>
            <person name="Litvintseva A."/>
            <person name="Heitman J."/>
            <person name="Chen Y."/>
            <person name="Sun S."/>
            <person name="Springer D."/>
            <person name="Dromer F."/>
            <person name="Young S."/>
            <person name="Zeng Q."/>
            <person name="Chapman S."/>
            <person name="Gujja S."/>
            <person name="Saif S."/>
            <person name="Birren B."/>
        </authorList>
    </citation>
    <scope>NUCLEOTIDE SEQUENCE</scope>
    <source>
        <strain evidence="2">CBS 10737</strain>
    </source>
</reference>
<dbReference type="AlphaFoldDB" id="A0A1B9I0V5"/>
<dbReference type="STRING" id="1296096.A0A1B9I0V5"/>
<dbReference type="EMBL" id="KI894012">
    <property type="protein sequence ID" value="OCF49145.1"/>
    <property type="molecule type" value="Genomic_DNA"/>
</dbReference>
<dbReference type="OrthoDB" id="5593278at2759"/>
<dbReference type="Proteomes" id="UP000094020">
    <property type="component" value="Chromosome 8"/>
</dbReference>
<dbReference type="KEGG" id="kpin:30173202"/>
<dbReference type="RefSeq" id="XP_019010364.1">
    <property type="nucleotide sequence ID" value="XM_019156562.1"/>
</dbReference>
<protein>
    <recommendedName>
        <fullName evidence="5">Proteasome assembly chaperone 3</fullName>
    </recommendedName>
</protein>
<evidence type="ECO:0000256" key="1">
    <source>
        <dbReference type="SAM" id="MobiDB-lite"/>
    </source>
</evidence>
<keyword evidence="4" id="KW-1185">Reference proteome</keyword>
<name>A0A1B9I0V5_9TREE</name>
<organism evidence="2">
    <name type="scientific">Kwoniella pini CBS 10737</name>
    <dbReference type="NCBI Taxonomy" id="1296096"/>
    <lineage>
        <taxon>Eukaryota</taxon>
        <taxon>Fungi</taxon>
        <taxon>Dikarya</taxon>
        <taxon>Basidiomycota</taxon>
        <taxon>Agaricomycotina</taxon>
        <taxon>Tremellomycetes</taxon>
        <taxon>Tremellales</taxon>
        <taxon>Cryptococcaceae</taxon>
        <taxon>Kwoniella</taxon>
    </lineage>
</organism>
<dbReference type="InterPro" id="IPR053720">
    <property type="entry name" value="Psm_Assembly_Chaperone"/>
</dbReference>
<reference evidence="3" key="2">
    <citation type="submission" date="2013-07" db="EMBL/GenBank/DDBJ databases">
        <authorList>
            <consortium name="The Broad Institute Genome Sequencing Platform"/>
            <person name="Cuomo C."/>
            <person name="Litvintseva A."/>
            <person name="Chen Y."/>
            <person name="Heitman J."/>
            <person name="Sun S."/>
            <person name="Springer D."/>
            <person name="Dromer F."/>
            <person name="Young S.K."/>
            <person name="Zeng Q."/>
            <person name="Gargeya S."/>
            <person name="Fitzgerald M."/>
            <person name="Abouelleil A."/>
            <person name="Alvarado L."/>
            <person name="Berlin A.M."/>
            <person name="Chapman S.B."/>
            <person name="Dewar J."/>
            <person name="Goldberg J."/>
            <person name="Griggs A."/>
            <person name="Gujja S."/>
            <person name="Hansen M."/>
            <person name="Howarth C."/>
            <person name="Imamovic A."/>
            <person name="Larimer J."/>
            <person name="McCowan C."/>
            <person name="Murphy C."/>
            <person name="Pearson M."/>
            <person name="Priest M."/>
            <person name="Roberts A."/>
            <person name="Saif S."/>
            <person name="Shea T."/>
            <person name="Sykes S."/>
            <person name="Wortman J."/>
            <person name="Nusbaum C."/>
            <person name="Birren B."/>
        </authorList>
    </citation>
    <scope>NUCLEOTIDE SEQUENCE</scope>
    <source>
        <strain evidence="3">CBS 10737</strain>
    </source>
</reference>
<dbReference type="GeneID" id="30173202"/>
<dbReference type="GO" id="GO:0043248">
    <property type="term" value="P:proteasome assembly"/>
    <property type="evidence" value="ECO:0007669"/>
    <property type="project" value="InterPro"/>
</dbReference>
<feature type="compositionally biased region" description="Pro residues" evidence="1">
    <location>
        <begin position="70"/>
        <end position="79"/>
    </location>
</feature>
<gene>
    <name evidence="2" type="ORF">I206_04833</name>
    <name evidence="3" type="ORF">I206_106010</name>
</gene>
<evidence type="ECO:0008006" key="5">
    <source>
        <dbReference type="Google" id="ProtNLM"/>
    </source>
</evidence>
<feature type="region of interest" description="Disordered" evidence="1">
    <location>
        <begin position="69"/>
        <end position="88"/>
    </location>
</feature>
<evidence type="ECO:0000313" key="2">
    <source>
        <dbReference type="EMBL" id="OCF49145.1"/>
    </source>
</evidence>
<dbReference type="PANTHER" id="PTHR31051:SF1">
    <property type="entry name" value="PROTEASOME ASSEMBLY CHAPERONE 3"/>
    <property type="match status" value="1"/>
</dbReference>
<evidence type="ECO:0000313" key="3">
    <source>
        <dbReference type="EMBL" id="WWC72050.1"/>
    </source>
</evidence>
<dbReference type="Gene3D" id="3.30.230.90">
    <property type="match status" value="1"/>
</dbReference>
<evidence type="ECO:0000313" key="4">
    <source>
        <dbReference type="Proteomes" id="UP000094020"/>
    </source>
</evidence>
<sequence>MSSLLEESYQVPSQNNSSLKDIPPIETFQLRQNINGVETELLIQTFDDRILVIITQNGKVGYLTQASLPPQIPLPPPPKSNSQNENGNSSSLEILKVLPIPPSSLQLIPLIGTTTNSTLYDLYINQISTLIFYIIEMSSLSRRNVVVGLSLKKRQLSNNDNYNQDEEDESEILNDEERERFAGIMELVSQWTGPQ</sequence>
<reference evidence="2" key="1">
    <citation type="submission" date="2013-07" db="EMBL/GenBank/DDBJ databases">
        <title>The Genome Sequence of Cryptococcus pinus CBS10737.</title>
        <authorList>
            <consortium name="The Broad Institute Genome Sequencing Platform"/>
            <person name="Cuomo C."/>
            <person name="Litvintseva A."/>
            <person name="Chen Y."/>
            <person name="Heitman J."/>
            <person name="Sun S."/>
            <person name="Springer D."/>
            <person name="Dromer F."/>
            <person name="Young S.K."/>
            <person name="Zeng Q."/>
            <person name="Gargeya S."/>
            <person name="Fitzgerald M."/>
            <person name="Abouelleil A."/>
            <person name="Alvarado L."/>
            <person name="Berlin A.M."/>
            <person name="Chapman S.B."/>
            <person name="Dewar J."/>
            <person name="Goldberg J."/>
            <person name="Griggs A."/>
            <person name="Gujja S."/>
            <person name="Hansen M."/>
            <person name="Howarth C."/>
            <person name="Imamovic A."/>
            <person name="Larimer J."/>
            <person name="McCowan C."/>
            <person name="Murphy C."/>
            <person name="Pearson M."/>
            <person name="Priest M."/>
            <person name="Roberts A."/>
            <person name="Saif S."/>
            <person name="Shea T."/>
            <person name="Sykes S."/>
            <person name="Wortman J."/>
            <person name="Nusbaum C."/>
            <person name="Birren B."/>
        </authorList>
    </citation>
    <scope>NUCLEOTIDE SEQUENCE [LARGE SCALE GENOMIC DNA]</scope>
    <source>
        <strain evidence="2">CBS 10737</strain>
    </source>
</reference>
<reference evidence="3" key="4">
    <citation type="submission" date="2024-02" db="EMBL/GenBank/DDBJ databases">
        <title>Comparative genomics of Cryptococcus and Kwoniella reveals pathogenesis evolution and contrasting modes of karyotype evolution via chromosome fusion or intercentromeric recombination.</title>
        <authorList>
            <person name="Coelho M.A."/>
            <person name="David-Palma M."/>
            <person name="Shea T."/>
            <person name="Bowers K."/>
            <person name="McGinley-Smith S."/>
            <person name="Mohammad A.W."/>
            <person name="Gnirke A."/>
            <person name="Yurkov A.M."/>
            <person name="Nowrousian M."/>
            <person name="Sun S."/>
            <person name="Cuomo C.A."/>
            <person name="Heitman J."/>
        </authorList>
    </citation>
    <scope>NUCLEOTIDE SEQUENCE</scope>
    <source>
        <strain evidence="3">CBS 10737</strain>
    </source>
</reference>
<dbReference type="EMBL" id="CP144526">
    <property type="protein sequence ID" value="WWC72050.1"/>
    <property type="molecule type" value="Genomic_DNA"/>
</dbReference>